<gene>
    <name evidence="1" type="ORF">FC84_GL000477</name>
</gene>
<dbReference type="InterPro" id="IPR015231">
    <property type="entry name" value="DUF1934"/>
</dbReference>
<evidence type="ECO:0000313" key="1">
    <source>
        <dbReference type="EMBL" id="KRM79781.1"/>
    </source>
</evidence>
<accession>A0A0R2BLK3</accession>
<keyword evidence="2" id="KW-1185">Reference proteome</keyword>
<comment type="caution">
    <text evidence="1">The sequence shown here is derived from an EMBL/GenBank/DDBJ whole genome shotgun (WGS) entry which is preliminary data.</text>
</comment>
<dbReference type="RefSeq" id="WP_225733082.1">
    <property type="nucleotide sequence ID" value="NZ_AYYK01000001.1"/>
</dbReference>
<dbReference type="Pfam" id="PF09148">
    <property type="entry name" value="DUF1934"/>
    <property type="match status" value="1"/>
</dbReference>
<proteinExistence type="predicted"/>
<dbReference type="Gene3D" id="2.40.128.20">
    <property type="match status" value="1"/>
</dbReference>
<organism evidence="1 2">
    <name type="scientific">Lapidilactobacillus dextrinicus DSM 20335</name>
    <dbReference type="NCBI Taxonomy" id="1423738"/>
    <lineage>
        <taxon>Bacteria</taxon>
        <taxon>Bacillati</taxon>
        <taxon>Bacillota</taxon>
        <taxon>Bacilli</taxon>
        <taxon>Lactobacillales</taxon>
        <taxon>Lactobacillaceae</taxon>
        <taxon>Lapidilactobacillus</taxon>
    </lineage>
</organism>
<dbReference type="SUPFAM" id="SSF50814">
    <property type="entry name" value="Lipocalins"/>
    <property type="match status" value="1"/>
</dbReference>
<protein>
    <submittedName>
        <fullName evidence="1">YwiB</fullName>
    </submittedName>
</protein>
<sequence>MLDFETAVPINIHLTTQIEQDGELSQHVFDEEGQLFQMGSTLYLRYHETNAETNETVPVTLKLQEDGLVILTRGQGNTRLQLHFSADHEINTVYQTPYGNIPIITRTTMMKVRLQDEPTAGEIKVDYLLMSGRDQLGKYQLRLIFQ</sequence>
<dbReference type="Proteomes" id="UP000051813">
    <property type="component" value="Unassembled WGS sequence"/>
</dbReference>
<dbReference type="STRING" id="1423738.FC84_GL000477"/>
<dbReference type="PATRIC" id="fig|1423738.3.peg.487"/>
<dbReference type="EMBL" id="AYYK01000001">
    <property type="protein sequence ID" value="KRM79781.1"/>
    <property type="molecule type" value="Genomic_DNA"/>
</dbReference>
<evidence type="ECO:0000313" key="2">
    <source>
        <dbReference type="Proteomes" id="UP000051813"/>
    </source>
</evidence>
<reference evidence="1 2" key="1">
    <citation type="journal article" date="2015" name="Genome Announc.">
        <title>Expanding the biotechnology potential of lactobacilli through comparative genomics of 213 strains and associated genera.</title>
        <authorList>
            <person name="Sun Z."/>
            <person name="Harris H.M."/>
            <person name="McCann A."/>
            <person name="Guo C."/>
            <person name="Argimon S."/>
            <person name="Zhang W."/>
            <person name="Yang X."/>
            <person name="Jeffery I.B."/>
            <person name="Cooney J.C."/>
            <person name="Kagawa T.F."/>
            <person name="Liu W."/>
            <person name="Song Y."/>
            <person name="Salvetti E."/>
            <person name="Wrobel A."/>
            <person name="Rasinkangas P."/>
            <person name="Parkhill J."/>
            <person name="Rea M.C."/>
            <person name="O'Sullivan O."/>
            <person name="Ritari J."/>
            <person name="Douillard F.P."/>
            <person name="Paul Ross R."/>
            <person name="Yang R."/>
            <person name="Briner A.E."/>
            <person name="Felis G.E."/>
            <person name="de Vos W.M."/>
            <person name="Barrangou R."/>
            <person name="Klaenhammer T.R."/>
            <person name="Caufield P.W."/>
            <person name="Cui Y."/>
            <person name="Zhang H."/>
            <person name="O'Toole P.W."/>
        </authorList>
    </citation>
    <scope>NUCLEOTIDE SEQUENCE [LARGE SCALE GENOMIC DNA]</scope>
    <source>
        <strain evidence="1 2">DSM 20335</strain>
    </source>
</reference>
<dbReference type="AlphaFoldDB" id="A0A0R2BLK3"/>
<name>A0A0R2BLK3_9LACO</name>
<dbReference type="InterPro" id="IPR012674">
    <property type="entry name" value="Calycin"/>
</dbReference>